<dbReference type="InterPro" id="IPR013989">
    <property type="entry name" value="Dev_and_cell_death_domain"/>
</dbReference>
<dbReference type="PANTHER" id="PTHR23074:SF17">
    <property type="entry name" value="FIDGETIN-LIKE PROTEIN 1"/>
    <property type="match status" value="1"/>
</dbReference>
<feature type="domain" description="DCD" evidence="2">
    <location>
        <begin position="1"/>
        <end position="133"/>
    </location>
</feature>
<dbReference type="InterPro" id="IPR050304">
    <property type="entry name" value="MT-severing_AAA_ATPase"/>
</dbReference>
<dbReference type="EMBL" id="DSKY01000015">
    <property type="protein sequence ID" value="HDY59171.1"/>
    <property type="molecule type" value="Genomic_DNA"/>
</dbReference>
<dbReference type="GO" id="GO:0005524">
    <property type="term" value="F:ATP binding"/>
    <property type="evidence" value="ECO:0007669"/>
    <property type="project" value="InterPro"/>
</dbReference>
<dbReference type="InterPro" id="IPR027417">
    <property type="entry name" value="P-loop_NTPase"/>
</dbReference>
<dbReference type="InterPro" id="IPR003959">
    <property type="entry name" value="ATPase_AAA_core"/>
</dbReference>
<dbReference type="PANTHER" id="PTHR23074">
    <property type="entry name" value="AAA DOMAIN-CONTAINING"/>
    <property type="match status" value="1"/>
</dbReference>
<dbReference type="Gene3D" id="3.40.50.300">
    <property type="entry name" value="P-loop containing nucleotide triphosphate hydrolases"/>
    <property type="match status" value="1"/>
</dbReference>
<name>A0A7V0Z5S2_UNCW3</name>
<dbReference type="GO" id="GO:0016887">
    <property type="term" value="F:ATP hydrolysis activity"/>
    <property type="evidence" value="ECO:0007669"/>
    <property type="project" value="InterPro"/>
</dbReference>
<evidence type="ECO:0000259" key="2">
    <source>
        <dbReference type="PROSITE" id="PS51222"/>
    </source>
</evidence>
<evidence type="ECO:0000313" key="3">
    <source>
        <dbReference type="EMBL" id="HDY59171.1"/>
    </source>
</evidence>
<gene>
    <name evidence="3" type="ORF">ENP86_06425</name>
</gene>
<reference evidence="3" key="1">
    <citation type="journal article" date="2020" name="mSystems">
        <title>Genome- and Community-Level Interaction Insights into Carbon Utilization and Element Cycling Functions of Hydrothermarchaeota in Hydrothermal Sediment.</title>
        <authorList>
            <person name="Zhou Z."/>
            <person name="Liu Y."/>
            <person name="Xu W."/>
            <person name="Pan J."/>
            <person name="Luo Z.H."/>
            <person name="Li M."/>
        </authorList>
    </citation>
    <scope>NUCLEOTIDE SEQUENCE [LARGE SCALE GENOMIC DNA]</scope>
    <source>
        <strain evidence="3">SpSt-258</strain>
    </source>
</reference>
<comment type="similarity">
    <text evidence="1">Belongs to the AAA ATPase family.</text>
</comment>
<dbReference type="SMART" id="SM00767">
    <property type="entry name" value="DCD"/>
    <property type="match status" value="1"/>
</dbReference>
<dbReference type="SUPFAM" id="SSF52540">
    <property type="entry name" value="P-loop containing nucleoside triphosphate hydrolases"/>
    <property type="match status" value="1"/>
</dbReference>
<evidence type="ECO:0000256" key="1">
    <source>
        <dbReference type="ARBA" id="ARBA00006914"/>
    </source>
</evidence>
<comment type="caution">
    <text evidence="3">The sequence shown here is derived from an EMBL/GenBank/DDBJ whole genome shotgun (WGS) entry which is preliminary data.</text>
</comment>
<proteinExistence type="inferred from homology"/>
<dbReference type="Pfam" id="PF10539">
    <property type="entry name" value="Dev_Cell_Death"/>
    <property type="match status" value="1"/>
</dbReference>
<dbReference type="PROSITE" id="PS51222">
    <property type="entry name" value="DCD"/>
    <property type="match status" value="1"/>
</dbReference>
<protein>
    <submittedName>
        <fullName evidence="3">AAA family ATPase</fullName>
    </submittedName>
</protein>
<dbReference type="Pfam" id="PF00004">
    <property type="entry name" value="AAA"/>
    <property type="match status" value="1"/>
</dbReference>
<accession>A0A7V0Z5S2</accession>
<dbReference type="SMART" id="SM00382">
    <property type="entry name" value="AAA"/>
    <property type="match status" value="1"/>
</dbReference>
<organism evidence="3">
    <name type="scientific">candidate division WOR-3 bacterium</name>
    <dbReference type="NCBI Taxonomy" id="2052148"/>
    <lineage>
        <taxon>Bacteria</taxon>
        <taxon>Bacteria division WOR-3</taxon>
    </lineage>
</organism>
<dbReference type="AlphaFoldDB" id="A0A7V0Z5S2"/>
<sequence length="281" mass="32042">MLCTRGTERECIERGLFGDREWRLPYLQTIKKGDIGFLLNVSNDQLIGIFEAEGPPRLNIIPKAWDEEFPAQVKVKLISREIMRVEGASQKLENILELKEIKRDTFSYKIPKQNTYGPEITEQVLSLFDLESDFYSKLEGYEEIGQFSEYKLDDVAGLEDVKQFIYQRVIAPFEDEESAYQLKLRVGGGLLLFGPPGTGKTLIAMAIANHIQARFIDISPSVIIGYPGEAEKRLENIFSAIEKEPRAVIFLDEAEWILCKREDQTSSVMQRITPVLLSQLS</sequence>
<dbReference type="InterPro" id="IPR003593">
    <property type="entry name" value="AAA+_ATPase"/>
</dbReference>